<dbReference type="Pfam" id="PF01535">
    <property type="entry name" value="PPR"/>
    <property type="match status" value="2"/>
</dbReference>
<evidence type="ECO:0008006" key="6">
    <source>
        <dbReference type="Google" id="ProtNLM"/>
    </source>
</evidence>
<dbReference type="Gene3D" id="1.25.40.10">
    <property type="entry name" value="Tetratricopeptide repeat domain"/>
    <property type="match status" value="3"/>
</dbReference>
<name>A0A8H7F2M3_AGABI</name>
<evidence type="ECO:0000256" key="1">
    <source>
        <dbReference type="ARBA" id="ARBA00022737"/>
    </source>
</evidence>
<dbReference type="Pfam" id="PF13041">
    <property type="entry name" value="PPR_2"/>
    <property type="match status" value="1"/>
</dbReference>
<evidence type="ECO:0000256" key="3">
    <source>
        <dbReference type="SAM" id="MobiDB-lite"/>
    </source>
</evidence>
<feature type="region of interest" description="Disordered" evidence="3">
    <location>
        <begin position="111"/>
        <end position="157"/>
    </location>
</feature>
<dbReference type="PANTHER" id="PTHR47932:SF44">
    <property type="entry name" value="MIOREX COMPLEX COMPONENT 1"/>
    <property type="match status" value="1"/>
</dbReference>
<feature type="repeat" description="PPR" evidence="2">
    <location>
        <begin position="814"/>
        <end position="844"/>
    </location>
</feature>
<evidence type="ECO:0000256" key="2">
    <source>
        <dbReference type="PROSITE-ProRule" id="PRU00708"/>
    </source>
</evidence>
<protein>
    <recommendedName>
        <fullName evidence="6">Pentacotripeptide-repeat region of PRORP domain-containing protein</fullName>
    </recommendedName>
</protein>
<reference evidence="4 5" key="1">
    <citation type="journal article" name="Sci. Rep.">
        <title>Telomere-to-telomere assembled and centromere annotated genomes of the two main subspecies of the button mushroom Agaricus bisporus reveal especially polymorphic chromosome ends.</title>
        <authorList>
            <person name="Sonnenberg A.S.M."/>
            <person name="Sedaghat-Telgerd N."/>
            <person name="Lavrijssen B."/>
            <person name="Ohm R.A."/>
            <person name="Hendrickx P.M."/>
            <person name="Scholtmeijer K."/>
            <person name="Baars J.J.P."/>
            <person name="van Peer A."/>
        </authorList>
    </citation>
    <scope>NUCLEOTIDE SEQUENCE [LARGE SCALE GENOMIC DNA]</scope>
    <source>
        <strain evidence="4 5">H119_p4</strain>
    </source>
</reference>
<keyword evidence="1" id="KW-0677">Repeat</keyword>
<feature type="region of interest" description="Disordered" evidence="3">
    <location>
        <begin position="1105"/>
        <end position="1135"/>
    </location>
</feature>
<proteinExistence type="predicted"/>
<sequence>MVEPFVAVLRNSLSPIRGVLQASPAGFAPTTVAMHHHEQHYFSSNIWGPLPRHVKGKERERDGSRLPRVSQCREWTSHLAYHVFCCSDHGWPFMLQELLPARERPLHRFQNSRAHPSHRHPNPRLRTLPGHQRRHVSNGRPPLPRASSGSGQPLASTSATLSDTAIQTFNHLSKTSLKDFDLSDAYETLRVICGDRNCLPRLSQWELIWFLQKFCNKVESLYGDEHRGSHVDAWKVRFQEVLGWMKGIFSSKQIPKKQRKAYRRLVERSEALDTKIHYNIQSFNRLVKASVDDFSLDLALKVLSFLCSEPKLCRARWGLLSVLGKFCDKVEAFYGDEDMSFDLEVWGGHFRDILGQLEVVFAEEGSSKVQRNAFRLLVSRSRALMNETDGAMELLLSVRATGQTAYHDTAIVKAYSSICGSIFHHLDAVHVITYLDNHFFHEYFRPPFCLLFNAPDSPESVQNRHPRLLYILSTIRDPVSLFTRNLASRSSDWPQIGALLIVAYCTHKYPQLALRVHDAMVKSQLQVHHRLKLRIVRALAKGRYFDDAAALLSTISFNATGYTSTAIHLFAMQGDTEETLKYYRDKRTNRNHQNNKSMLLFSYAYRGLVDNVRKLFDELYERDERGQYKNHKPTLLDYNVAIYAWARRGSPNGMSYWLDRMRVEGLKPGLHIYSSIIQSYVPRGDLTSIANVLDHIKKTGLKANAVIYTDIISALTRHYSPSMAEILFKRALEEGVEPDIIMVGSLLNSYVEAGHWDEAMSLFKSLEADTKSHLHLTIELYNMILKAYVVMGAPFRVVANLFEKLDDNPRVSPSPHTFALLLQSACDSGYMQAALDIFKEMEKRAKAGAKSLLNAYAFTILISGFLRKGDRERAMAIHEEMLNHGIKPTSVTFNTVLAYYSNKKSEQDLLLAHQFMTRVANAKEDIVPVEEVETRASPLQLVYEPVLRGYAASGKVDAFEKLLDELLDAGGQMTVPVLSSMMDLYRQKGRLDSAQKVWEHLVELGMETLKAVKFGNDNVTPTTDMLCYPLTIYLDMLCQAGEHEEVLNTWQQYRQLGFRFNFFNWNRLGTYLISAGKYEAAYEIMEHVILPYINVTLRMTEEISSSSSSSISSSPDESTTTSQEEEKKKSKYPSPFDILNKSDLHFLQSPIVVPDRPLRPTTRYHMIQDRHLKDRDDHHASSIALYQRPIDSDTIETAPVPEILSPLTKLSQLPGNSPRPHYTLLQYLLIGYQRLRAGQRAVPSVDPGGLGDVSYHDRVTEEEKEKSWEMLRRIDERYPNAVNAVLEFEEREKERMGGAFERIYIWS</sequence>
<dbReference type="EMBL" id="JABXXO010000006">
    <property type="protein sequence ID" value="KAF7775708.1"/>
    <property type="molecule type" value="Genomic_DNA"/>
</dbReference>
<accession>A0A8H7F2M3</accession>
<feature type="compositionally biased region" description="Polar residues" evidence="3">
    <location>
        <begin position="147"/>
        <end position="157"/>
    </location>
</feature>
<dbReference type="InterPro" id="IPR002885">
    <property type="entry name" value="PPR_rpt"/>
</dbReference>
<dbReference type="InterPro" id="IPR011990">
    <property type="entry name" value="TPR-like_helical_dom_sf"/>
</dbReference>
<organism evidence="4 5">
    <name type="scientific">Agaricus bisporus var. burnettii</name>
    <dbReference type="NCBI Taxonomy" id="192524"/>
    <lineage>
        <taxon>Eukaryota</taxon>
        <taxon>Fungi</taxon>
        <taxon>Dikarya</taxon>
        <taxon>Basidiomycota</taxon>
        <taxon>Agaricomycotina</taxon>
        <taxon>Agaricomycetes</taxon>
        <taxon>Agaricomycetidae</taxon>
        <taxon>Agaricales</taxon>
        <taxon>Agaricineae</taxon>
        <taxon>Agaricaceae</taxon>
        <taxon>Agaricus</taxon>
    </lineage>
</organism>
<evidence type="ECO:0000313" key="5">
    <source>
        <dbReference type="Proteomes" id="UP000629468"/>
    </source>
</evidence>
<feature type="repeat" description="PPR" evidence="2">
    <location>
        <begin position="704"/>
        <end position="738"/>
    </location>
</feature>
<dbReference type="NCBIfam" id="TIGR00756">
    <property type="entry name" value="PPR"/>
    <property type="match status" value="1"/>
</dbReference>
<evidence type="ECO:0000313" key="4">
    <source>
        <dbReference type="EMBL" id="KAF7775708.1"/>
    </source>
</evidence>
<comment type="caution">
    <text evidence="4">The sequence shown here is derived from an EMBL/GenBank/DDBJ whole genome shotgun (WGS) entry which is preliminary data.</text>
</comment>
<dbReference type="Pfam" id="PF13812">
    <property type="entry name" value="PPR_3"/>
    <property type="match status" value="2"/>
</dbReference>
<feature type="compositionally biased region" description="Low complexity" evidence="3">
    <location>
        <begin position="1105"/>
        <end position="1122"/>
    </location>
</feature>
<dbReference type="Proteomes" id="UP000629468">
    <property type="component" value="Unassembled WGS sequence"/>
</dbReference>
<feature type="repeat" description="PPR" evidence="2">
    <location>
        <begin position="974"/>
        <end position="1008"/>
    </location>
</feature>
<dbReference type="PROSITE" id="PS51375">
    <property type="entry name" value="PPR"/>
    <property type="match status" value="4"/>
</dbReference>
<dbReference type="PANTHER" id="PTHR47932">
    <property type="entry name" value="ATPASE EXPRESSION PROTEIN 3"/>
    <property type="match status" value="1"/>
</dbReference>
<gene>
    <name evidence="4" type="ORF">Agabi119p4_4101</name>
</gene>
<feature type="repeat" description="PPR" evidence="2">
    <location>
        <begin position="854"/>
        <end position="888"/>
    </location>
</feature>